<evidence type="ECO:0000256" key="2">
    <source>
        <dbReference type="ARBA" id="ARBA00022528"/>
    </source>
</evidence>
<dbReference type="Proteomes" id="UP001632038">
    <property type="component" value="Unassembled WGS sequence"/>
</dbReference>
<evidence type="ECO:0000256" key="1">
    <source>
        <dbReference type="ARBA" id="ARBA00004229"/>
    </source>
</evidence>
<evidence type="ECO:0000256" key="4">
    <source>
        <dbReference type="SAM" id="MobiDB-lite"/>
    </source>
</evidence>
<name>A0ABD3C6D7_9LAMI</name>
<dbReference type="AlphaFoldDB" id="A0ABD3C6D7"/>
<sequence length="150" mass="17174">MDFWRKANEELSNIVDRIGDSVKRIQHRYTNHGMSTGEIKRRMGGVPIFRVSNYAEDVPVHVSGEFNLCFISKKDAKTFLDKLKTENNLPSDFRVIYNPLGDLLLNEENVIPIRLVPESSQIKNALQVKEKDNKHTPDKNSSFTGVPVFK</sequence>
<protein>
    <submittedName>
        <fullName evidence="5">Uncharacterized protein</fullName>
    </submittedName>
</protein>
<comment type="caution">
    <text evidence="5">The sequence shown here is derived from an EMBL/GenBank/DDBJ whole genome shotgun (WGS) entry which is preliminary data.</text>
</comment>
<evidence type="ECO:0000313" key="6">
    <source>
        <dbReference type="Proteomes" id="UP001632038"/>
    </source>
</evidence>
<dbReference type="Pfam" id="PF04278">
    <property type="entry name" value="Tic22"/>
    <property type="match status" value="1"/>
</dbReference>
<reference evidence="6" key="1">
    <citation type="journal article" date="2024" name="IScience">
        <title>Strigolactones Initiate the Formation of Haustorium-like Structures in Castilleja.</title>
        <authorList>
            <person name="Buerger M."/>
            <person name="Peterson D."/>
            <person name="Chory J."/>
        </authorList>
    </citation>
    <scope>NUCLEOTIDE SEQUENCE [LARGE SCALE GENOMIC DNA]</scope>
</reference>
<keyword evidence="2" id="KW-0150">Chloroplast</keyword>
<dbReference type="GO" id="GO:0009507">
    <property type="term" value="C:chloroplast"/>
    <property type="evidence" value="ECO:0007669"/>
    <property type="project" value="UniProtKB-SubCell"/>
</dbReference>
<dbReference type="EMBL" id="JAVIJP010000052">
    <property type="protein sequence ID" value="KAL3625154.1"/>
    <property type="molecule type" value="Genomic_DNA"/>
</dbReference>
<dbReference type="PANTHER" id="PTHR33926">
    <property type="entry name" value="PROTEIN TIC 22, CHLOROPLASTIC"/>
    <property type="match status" value="1"/>
</dbReference>
<keyword evidence="3" id="KW-0934">Plastid</keyword>
<accession>A0ABD3C6D7</accession>
<organism evidence="5 6">
    <name type="scientific">Castilleja foliolosa</name>
    <dbReference type="NCBI Taxonomy" id="1961234"/>
    <lineage>
        <taxon>Eukaryota</taxon>
        <taxon>Viridiplantae</taxon>
        <taxon>Streptophyta</taxon>
        <taxon>Embryophyta</taxon>
        <taxon>Tracheophyta</taxon>
        <taxon>Spermatophyta</taxon>
        <taxon>Magnoliopsida</taxon>
        <taxon>eudicotyledons</taxon>
        <taxon>Gunneridae</taxon>
        <taxon>Pentapetalae</taxon>
        <taxon>asterids</taxon>
        <taxon>lamiids</taxon>
        <taxon>Lamiales</taxon>
        <taxon>Orobanchaceae</taxon>
        <taxon>Pedicularideae</taxon>
        <taxon>Castillejinae</taxon>
        <taxon>Castilleja</taxon>
    </lineage>
</organism>
<comment type="subcellular location">
    <subcellularLocation>
        <location evidence="1">Plastid</location>
        <location evidence="1">Chloroplast</location>
    </subcellularLocation>
</comment>
<evidence type="ECO:0000256" key="3">
    <source>
        <dbReference type="ARBA" id="ARBA00022640"/>
    </source>
</evidence>
<keyword evidence="6" id="KW-1185">Reference proteome</keyword>
<dbReference type="Gene3D" id="3.40.1350.100">
    <property type="match status" value="1"/>
</dbReference>
<gene>
    <name evidence="5" type="ORF">CASFOL_030608</name>
</gene>
<feature type="region of interest" description="Disordered" evidence="4">
    <location>
        <begin position="128"/>
        <end position="150"/>
    </location>
</feature>
<feature type="compositionally biased region" description="Basic and acidic residues" evidence="4">
    <location>
        <begin position="128"/>
        <end position="138"/>
    </location>
</feature>
<dbReference type="PANTHER" id="PTHR33926:SF1">
    <property type="entry name" value="PROTEIN TIC 22-LIKE, CHLOROPLASTIC"/>
    <property type="match status" value="1"/>
</dbReference>
<proteinExistence type="predicted"/>
<dbReference type="InterPro" id="IPR007378">
    <property type="entry name" value="Tic22-like"/>
</dbReference>
<evidence type="ECO:0000313" key="5">
    <source>
        <dbReference type="EMBL" id="KAL3625154.1"/>
    </source>
</evidence>